<dbReference type="EMBL" id="BAFN01000001">
    <property type="protein sequence ID" value="GAN34891.1"/>
    <property type="molecule type" value="Genomic_DNA"/>
</dbReference>
<proteinExistence type="inferred from homology"/>
<dbReference type="PROSITE" id="PS51435">
    <property type="entry name" value="AP_NUCLEASE_F1_4"/>
    <property type="match status" value="1"/>
</dbReference>
<dbReference type="GO" id="GO:0004527">
    <property type="term" value="F:exonuclease activity"/>
    <property type="evidence" value="ECO:0007669"/>
    <property type="project" value="UniProtKB-KW"/>
</dbReference>
<evidence type="ECO:0000259" key="7">
    <source>
        <dbReference type="Pfam" id="PF03372"/>
    </source>
</evidence>
<dbReference type="InterPro" id="IPR020847">
    <property type="entry name" value="AP_endonuclease_F1_BS"/>
</dbReference>
<feature type="domain" description="Endonuclease/exonuclease/phosphatase" evidence="7">
    <location>
        <begin position="54"/>
        <end position="297"/>
    </location>
</feature>
<evidence type="ECO:0000256" key="4">
    <source>
        <dbReference type="ARBA" id="ARBA00022801"/>
    </source>
</evidence>
<evidence type="ECO:0000256" key="6">
    <source>
        <dbReference type="SAM" id="Phobius"/>
    </source>
</evidence>
<dbReference type="InterPro" id="IPR005135">
    <property type="entry name" value="Endo/exonuclease/phosphatase"/>
</dbReference>
<dbReference type="Gene3D" id="3.60.10.10">
    <property type="entry name" value="Endonuclease/exonuclease/phosphatase"/>
    <property type="match status" value="1"/>
</dbReference>
<dbReference type="CDD" id="cd09086">
    <property type="entry name" value="ExoIII-like_AP-endo"/>
    <property type="match status" value="1"/>
</dbReference>
<keyword evidence="6" id="KW-0472">Membrane</keyword>
<evidence type="ECO:0000313" key="9">
    <source>
        <dbReference type="Proteomes" id="UP000032309"/>
    </source>
</evidence>
<keyword evidence="9" id="KW-1185">Reference proteome</keyword>
<comment type="cofactor">
    <cofactor evidence="1">
        <name>Mg(2+)</name>
        <dbReference type="ChEBI" id="CHEBI:18420"/>
    </cofactor>
</comment>
<dbReference type="Pfam" id="PF03372">
    <property type="entry name" value="Exo_endo_phos"/>
    <property type="match status" value="1"/>
</dbReference>
<keyword evidence="3" id="KW-0479">Metal-binding</keyword>
<keyword evidence="4" id="KW-0378">Hydrolase</keyword>
<accession>A0ABQ0K1K5</accession>
<keyword evidence="6" id="KW-0812">Transmembrane</keyword>
<keyword evidence="6" id="KW-1133">Transmembrane helix</keyword>
<dbReference type="NCBIfam" id="TIGR00633">
    <property type="entry name" value="xth"/>
    <property type="match status" value="1"/>
</dbReference>
<name>A0ABQ0K1K5_9BACT</name>
<dbReference type="NCBIfam" id="TIGR00195">
    <property type="entry name" value="exoDNase_III"/>
    <property type="match status" value="1"/>
</dbReference>
<comment type="similarity">
    <text evidence="2">Belongs to the DNA repair enzymes AP/ExoA family.</text>
</comment>
<dbReference type="PROSITE" id="PS00726">
    <property type="entry name" value="AP_NUCLEASE_F1_1"/>
    <property type="match status" value="1"/>
</dbReference>
<evidence type="ECO:0000313" key="8">
    <source>
        <dbReference type="EMBL" id="GAN34891.1"/>
    </source>
</evidence>
<evidence type="ECO:0000256" key="2">
    <source>
        <dbReference type="ARBA" id="ARBA00007092"/>
    </source>
</evidence>
<dbReference type="InterPro" id="IPR037493">
    <property type="entry name" value="ExoIII-like"/>
</dbReference>
<dbReference type="SUPFAM" id="SSF56219">
    <property type="entry name" value="DNase I-like"/>
    <property type="match status" value="1"/>
</dbReference>
<keyword evidence="8" id="KW-0540">Nuclease</keyword>
<keyword evidence="5" id="KW-0460">Magnesium</keyword>
<dbReference type="InterPro" id="IPR004808">
    <property type="entry name" value="AP_endonuc_1"/>
</dbReference>
<dbReference type="PANTHER" id="PTHR43250">
    <property type="entry name" value="EXODEOXYRIBONUCLEASE III"/>
    <property type="match status" value="1"/>
</dbReference>
<comment type="caution">
    <text evidence="8">The sequence shown here is derived from an EMBL/GenBank/DDBJ whole genome shotgun (WGS) entry which is preliminary data.</text>
</comment>
<evidence type="ECO:0000256" key="5">
    <source>
        <dbReference type="ARBA" id="ARBA00022842"/>
    </source>
</evidence>
<sequence>MYERFYLNKSEKIKSEARIREPTLSGFKILTGLILFIFLLKMSKLSLEDTMKVASFNVNSLRARLNIVLDWLRKESPDILCLQETKVPDNEFPQTAFEEMNYHAVSRGEKSYNGVAIISKTPLKDVRGGFDEDESEGTRLITATVNKISVVNTYVPQGVHPLLKQFRYKLDWFQKLYEYFTKNFRPDRALLWMGDFNVAPEPIDVYNPDHLQGSICFHPDEHAALQRLKEWGFVDVFRLHQHGPEQYTFWDYRVKDAVARKKGWRIDHIWASRPLAKKSTKAWIDTTPRLLEKPSDHTFIVAEFEV</sequence>
<dbReference type="InterPro" id="IPR036691">
    <property type="entry name" value="Endo/exonu/phosph_ase_sf"/>
</dbReference>
<dbReference type="PANTHER" id="PTHR43250:SF2">
    <property type="entry name" value="EXODEOXYRIBONUCLEASE III"/>
    <property type="match status" value="1"/>
</dbReference>
<dbReference type="Proteomes" id="UP000032309">
    <property type="component" value="Unassembled WGS sequence"/>
</dbReference>
<keyword evidence="8" id="KW-0269">Exonuclease</keyword>
<reference evidence="9" key="1">
    <citation type="journal article" date="2015" name="Genome Announc.">
        <title>Draft Genome Sequence of an Anaerobic Ammonium-Oxidizing Bacterium, "Candidatus Brocadia sinica".</title>
        <authorList>
            <person name="Oshiki M."/>
            <person name="Shinyako-Hata K."/>
            <person name="Satoh H."/>
            <person name="Okabe S."/>
        </authorList>
    </citation>
    <scope>NUCLEOTIDE SEQUENCE [LARGE SCALE GENOMIC DNA]</scope>
    <source>
        <strain evidence="9">JPN1</strain>
    </source>
</reference>
<protein>
    <submittedName>
        <fullName evidence="8">Exonuclease III</fullName>
    </submittedName>
</protein>
<gene>
    <name evidence="8" type="ORF">BROSI_A3435</name>
</gene>
<feature type="transmembrane region" description="Helical" evidence="6">
    <location>
        <begin position="21"/>
        <end position="40"/>
    </location>
</feature>
<organism evidence="8 9">
    <name type="scientific">Candidatus Brocadia sinica JPN1</name>
    <dbReference type="NCBI Taxonomy" id="1197129"/>
    <lineage>
        <taxon>Bacteria</taxon>
        <taxon>Pseudomonadati</taxon>
        <taxon>Planctomycetota</taxon>
        <taxon>Candidatus Brocadiia</taxon>
        <taxon>Candidatus Brocadiales</taxon>
        <taxon>Candidatus Brocadiaceae</taxon>
        <taxon>Candidatus Brocadia</taxon>
    </lineage>
</organism>
<evidence type="ECO:0000256" key="1">
    <source>
        <dbReference type="ARBA" id="ARBA00001946"/>
    </source>
</evidence>
<evidence type="ECO:0000256" key="3">
    <source>
        <dbReference type="ARBA" id="ARBA00022723"/>
    </source>
</evidence>